<evidence type="ECO:0000313" key="1">
    <source>
        <dbReference type="EMBL" id="KAG8379088.1"/>
    </source>
</evidence>
<name>A0AAV6XJ19_9LAMI</name>
<gene>
    <name evidence="1" type="ORF">BUALT_Bualt07G0051800</name>
</gene>
<comment type="caution">
    <text evidence="1">The sequence shown here is derived from an EMBL/GenBank/DDBJ whole genome shotgun (WGS) entry which is preliminary data.</text>
</comment>
<sequence>MLGDAAHGTIGTKLGHFARICGDFGKDGAIGEAAEGFPDVVQELLNASNANPIGEDNEDGGDYSFDKRKRKLVDENDDRFIDLMDSFCDKTDERLGDISKRISFEHDTSLSRKAIFEALGELGSSLDMEEMILVSHLIINNTKNMYLFFSLHVDGRKTMMHMILAGKFPNMGGE</sequence>
<accession>A0AAV6XJ19</accession>
<dbReference type="EMBL" id="WHWC01000007">
    <property type="protein sequence ID" value="KAG8379088.1"/>
    <property type="molecule type" value="Genomic_DNA"/>
</dbReference>
<organism evidence="1 2">
    <name type="scientific">Buddleja alternifolia</name>
    <dbReference type="NCBI Taxonomy" id="168488"/>
    <lineage>
        <taxon>Eukaryota</taxon>
        <taxon>Viridiplantae</taxon>
        <taxon>Streptophyta</taxon>
        <taxon>Embryophyta</taxon>
        <taxon>Tracheophyta</taxon>
        <taxon>Spermatophyta</taxon>
        <taxon>Magnoliopsida</taxon>
        <taxon>eudicotyledons</taxon>
        <taxon>Gunneridae</taxon>
        <taxon>Pentapetalae</taxon>
        <taxon>asterids</taxon>
        <taxon>lamiids</taxon>
        <taxon>Lamiales</taxon>
        <taxon>Scrophulariaceae</taxon>
        <taxon>Buddlejeae</taxon>
        <taxon>Buddleja</taxon>
    </lineage>
</organism>
<dbReference type="Proteomes" id="UP000826271">
    <property type="component" value="Unassembled WGS sequence"/>
</dbReference>
<reference evidence="1" key="1">
    <citation type="submission" date="2019-10" db="EMBL/GenBank/DDBJ databases">
        <authorList>
            <person name="Zhang R."/>
            <person name="Pan Y."/>
            <person name="Wang J."/>
            <person name="Ma R."/>
            <person name="Yu S."/>
        </authorList>
    </citation>
    <scope>NUCLEOTIDE SEQUENCE</scope>
    <source>
        <strain evidence="1">LA-IB0</strain>
        <tissue evidence="1">Leaf</tissue>
    </source>
</reference>
<keyword evidence="2" id="KW-1185">Reference proteome</keyword>
<evidence type="ECO:0000313" key="2">
    <source>
        <dbReference type="Proteomes" id="UP000826271"/>
    </source>
</evidence>
<dbReference type="AlphaFoldDB" id="A0AAV6XJ19"/>
<proteinExistence type="predicted"/>
<protein>
    <submittedName>
        <fullName evidence="1">Uncharacterized protein</fullName>
    </submittedName>
</protein>